<feature type="signal peptide" evidence="4">
    <location>
        <begin position="1"/>
        <end position="22"/>
    </location>
</feature>
<dbReference type="Pfam" id="PF00496">
    <property type="entry name" value="SBP_bac_5"/>
    <property type="match status" value="1"/>
</dbReference>
<evidence type="ECO:0000313" key="7">
    <source>
        <dbReference type="Proteomes" id="UP000185124"/>
    </source>
</evidence>
<sequence>MRKAMAASAVGLVMAVAITACNGPAGSNDSGPATMGGNLVIGRDGEGSTLDNTNTDFENYSIAIFQQIGESLYATTNDGQKLEPLLAADMPVISKDGLTYTVKLRQDVTFSDGTPTTAKDVKFSIDADTAGAGDGGWGFVNGAIDKVTVIDDHTVEFKLKHPWAPFVADLSMFSNAILPDNYGGKTKEEFYKNPIGTGPFMFKEWVKGDHATVVKNPKYWQKGMPTLDSVTWRVMPDANTRKLALQSGEIQVEQVTDWSSWDEMSNTPGITAKAFPSTEVDYIGMNVDRPPLNDPHVRVAIANALDRDAIIKAVLYGNGTPANSIIPKGVPFYNPDNAGPTFDLNKAKAEMAASTVPNGFTSTMLIKSGDATQAAIAQILQSQLKPLGITLKIEQLEATAQKARRFATDYDIAIGAWTMDIPDPDQWTTAALDPKGGLKSAYTNYNNPDIVALNAKAQQTNDDATRKDLYTQIQADVTKDSSLALMYYVPYGWVYSNDVQNFFVTPLGYLDLKNVKLAAK</sequence>
<dbReference type="PANTHER" id="PTHR30290">
    <property type="entry name" value="PERIPLASMIC BINDING COMPONENT OF ABC TRANSPORTER"/>
    <property type="match status" value="1"/>
</dbReference>
<comment type="similarity">
    <text evidence="1">Belongs to the bacterial solute-binding protein 5 family.</text>
</comment>
<dbReference type="PIRSF" id="PIRSF002741">
    <property type="entry name" value="MppA"/>
    <property type="match status" value="1"/>
</dbReference>
<dbReference type="GO" id="GO:1904680">
    <property type="term" value="F:peptide transmembrane transporter activity"/>
    <property type="evidence" value="ECO:0007669"/>
    <property type="project" value="TreeGrafter"/>
</dbReference>
<feature type="chain" id="PRO_5038377036" evidence="4">
    <location>
        <begin position="23"/>
        <end position="520"/>
    </location>
</feature>
<evidence type="ECO:0000256" key="4">
    <source>
        <dbReference type="SAM" id="SignalP"/>
    </source>
</evidence>
<gene>
    <name evidence="6" type="ORF">SAMN04489832_0099</name>
</gene>
<dbReference type="Proteomes" id="UP000185124">
    <property type="component" value="Unassembled WGS sequence"/>
</dbReference>
<dbReference type="SUPFAM" id="SSF53850">
    <property type="entry name" value="Periplasmic binding protein-like II"/>
    <property type="match status" value="1"/>
</dbReference>
<dbReference type="GO" id="GO:0015833">
    <property type="term" value="P:peptide transport"/>
    <property type="evidence" value="ECO:0007669"/>
    <property type="project" value="TreeGrafter"/>
</dbReference>
<protein>
    <submittedName>
        <fullName evidence="6">Peptide/nickel transport system substrate-binding protein</fullName>
    </submittedName>
</protein>
<dbReference type="Gene3D" id="3.40.190.10">
    <property type="entry name" value="Periplasmic binding protein-like II"/>
    <property type="match status" value="1"/>
</dbReference>
<reference evidence="7" key="1">
    <citation type="submission" date="2016-12" db="EMBL/GenBank/DDBJ databases">
        <authorList>
            <person name="Varghese N."/>
            <person name="Submissions S."/>
        </authorList>
    </citation>
    <scope>NUCLEOTIDE SEQUENCE [LARGE SCALE GENOMIC DNA]</scope>
    <source>
        <strain evidence="7">DSM 45599</strain>
    </source>
</reference>
<dbReference type="GO" id="GO:0042597">
    <property type="term" value="C:periplasmic space"/>
    <property type="evidence" value="ECO:0007669"/>
    <property type="project" value="UniProtKB-ARBA"/>
</dbReference>
<organism evidence="6 7">
    <name type="scientific">Micromonospora cremea</name>
    <dbReference type="NCBI Taxonomy" id="709881"/>
    <lineage>
        <taxon>Bacteria</taxon>
        <taxon>Bacillati</taxon>
        <taxon>Actinomycetota</taxon>
        <taxon>Actinomycetes</taxon>
        <taxon>Micromonosporales</taxon>
        <taxon>Micromonosporaceae</taxon>
        <taxon>Micromonospora</taxon>
    </lineage>
</organism>
<dbReference type="CDD" id="cd00995">
    <property type="entry name" value="PBP2_NikA_DppA_OppA_like"/>
    <property type="match status" value="1"/>
</dbReference>
<keyword evidence="2" id="KW-0813">Transport</keyword>
<evidence type="ECO:0000259" key="5">
    <source>
        <dbReference type="Pfam" id="PF00496"/>
    </source>
</evidence>
<dbReference type="Gene3D" id="3.10.105.10">
    <property type="entry name" value="Dipeptide-binding Protein, Domain 3"/>
    <property type="match status" value="1"/>
</dbReference>
<dbReference type="GO" id="GO:0043190">
    <property type="term" value="C:ATP-binding cassette (ABC) transporter complex"/>
    <property type="evidence" value="ECO:0007669"/>
    <property type="project" value="InterPro"/>
</dbReference>
<keyword evidence="3 4" id="KW-0732">Signal</keyword>
<accession>A0A1N5TCS6</accession>
<evidence type="ECO:0000256" key="1">
    <source>
        <dbReference type="ARBA" id="ARBA00005695"/>
    </source>
</evidence>
<dbReference type="InterPro" id="IPR000914">
    <property type="entry name" value="SBP_5_dom"/>
</dbReference>
<name>A0A1N5TCS6_9ACTN</name>
<dbReference type="STRING" id="709881.SAMN04489832_0099"/>
<dbReference type="OrthoDB" id="3208838at2"/>
<evidence type="ECO:0000256" key="2">
    <source>
        <dbReference type="ARBA" id="ARBA00022448"/>
    </source>
</evidence>
<evidence type="ECO:0000256" key="3">
    <source>
        <dbReference type="ARBA" id="ARBA00022729"/>
    </source>
</evidence>
<dbReference type="InterPro" id="IPR039424">
    <property type="entry name" value="SBP_5"/>
</dbReference>
<dbReference type="Gene3D" id="3.90.76.10">
    <property type="entry name" value="Dipeptide-binding Protein, Domain 1"/>
    <property type="match status" value="1"/>
</dbReference>
<dbReference type="InterPro" id="IPR030678">
    <property type="entry name" value="Peptide/Ni-bd"/>
</dbReference>
<keyword evidence="7" id="KW-1185">Reference proteome</keyword>
<proteinExistence type="inferred from homology"/>
<feature type="domain" description="Solute-binding protein family 5" evidence="5">
    <location>
        <begin position="81"/>
        <end position="434"/>
    </location>
</feature>
<dbReference type="EMBL" id="FSQT01000001">
    <property type="protein sequence ID" value="SIM46193.1"/>
    <property type="molecule type" value="Genomic_DNA"/>
</dbReference>
<dbReference type="AlphaFoldDB" id="A0A1N5TCS6"/>
<dbReference type="PROSITE" id="PS51257">
    <property type="entry name" value="PROKAR_LIPOPROTEIN"/>
    <property type="match status" value="1"/>
</dbReference>
<evidence type="ECO:0000313" key="6">
    <source>
        <dbReference type="EMBL" id="SIM46193.1"/>
    </source>
</evidence>
<dbReference type="PANTHER" id="PTHR30290:SF9">
    <property type="entry name" value="OLIGOPEPTIDE-BINDING PROTEIN APPA"/>
    <property type="match status" value="1"/>
</dbReference>